<comment type="caution">
    <text evidence="2">The sequence shown here is derived from an EMBL/GenBank/DDBJ whole genome shotgun (WGS) entry which is preliminary data.</text>
</comment>
<dbReference type="Proteomes" id="UP001391051">
    <property type="component" value="Unassembled WGS sequence"/>
</dbReference>
<proteinExistence type="predicted"/>
<dbReference type="EMBL" id="JAQQWE010000004">
    <property type="protein sequence ID" value="KAK7957170.1"/>
    <property type="molecule type" value="Genomic_DNA"/>
</dbReference>
<evidence type="ECO:0000313" key="3">
    <source>
        <dbReference type="Proteomes" id="UP001391051"/>
    </source>
</evidence>
<feature type="region of interest" description="Disordered" evidence="1">
    <location>
        <begin position="1"/>
        <end position="61"/>
    </location>
</feature>
<evidence type="ECO:0000256" key="1">
    <source>
        <dbReference type="SAM" id="MobiDB-lite"/>
    </source>
</evidence>
<accession>A0ABR1QKA3</accession>
<feature type="region of interest" description="Disordered" evidence="1">
    <location>
        <begin position="99"/>
        <end position="119"/>
    </location>
</feature>
<keyword evidence="3" id="KW-1185">Reference proteome</keyword>
<sequence>MDSSSSEYEGVAGAAHEVYSSDPDSDSDFSLGSNEDEDLNDQIEDKVKELGSLKRDGSEKKSMLEKLKAKLAKAQAGQAEQDAAIPKYQGLLGRASNISYGHRRDTEDTEKMMGDNEAEVDKQAQTIRKLEHQIEILRALLPTETQEPQPNPAKRNFDGRHDSHGLQRKRRHIRQKDEEVELAEPEFHTGEGWTRDTFAKKNGIIYAYAPVSEEAH</sequence>
<feature type="compositionally biased region" description="Basic and acidic residues" evidence="1">
    <location>
        <begin position="155"/>
        <end position="165"/>
    </location>
</feature>
<evidence type="ECO:0000313" key="2">
    <source>
        <dbReference type="EMBL" id="KAK7957170.1"/>
    </source>
</evidence>
<feature type="compositionally biased region" description="Basic and acidic residues" evidence="1">
    <location>
        <begin position="102"/>
        <end position="119"/>
    </location>
</feature>
<reference evidence="2 3" key="1">
    <citation type="submission" date="2023-01" db="EMBL/GenBank/DDBJ databases">
        <title>Analysis of 21 Apiospora genomes using comparative genomics revels a genus with tremendous synthesis potential of carbohydrate active enzymes and secondary metabolites.</title>
        <authorList>
            <person name="Sorensen T."/>
        </authorList>
    </citation>
    <scope>NUCLEOTIDE SEQUENCE [LARGE SCALE GENOMIC DNA]</scope>
    <source>
        <strain evidence="2 3">CBS 24483</strain>
    </source>
</reference>
<dbReference type="GeneID" id="92075676"/>
<protein>
    <submittedName>
        <fullName evidence="2">Uncharacterized protein</fullName>
    </submittedName>
</protein>
<name>A0ABR1QKA3_9PEZI</name>
<feature type="compositionally biased region" description="Basic and acidic residues" evidence="1">
    <location>
        <begin position="43"/>
        <end position="61"/>
    </location>
</feature>
<feature type="region of interest" description="Disordered" evidence="1">
    <location>
        <begin position="141"/>
        <end position="173"/>
    </location>
</feature>
<dbReference type="RefSeq" id="XP_066702476.1">
    <property type="nucleotide sequence ID" value="XM_066842614.1"/>
</dbReference>
<organism evidence="2 3">
    <name type="scientific">Apiospora aurea</name>
    <dbReference type="NCBI Taxonomy" id="335848"/>
    <lineage>
        <taxon>Eukaryota</taxon>
        <taxon>Fungi</taxon>
        <taxon>Dikarya</taxon>
        <taxon>Ascomycota</taxon>
        <taxon>Pezizomycotina</taxon>
        <taxon>Sordariomycetes</taxon>
        <taxon>Xylariomycetidae</taxon>
        <taxon>Amphisphaeriales</taxon>
        <taxon>Apiosporaceae</taxon>
        <taxon>Apiospora</taxon>
    </lineage>
</organism>
<gene>
    <name evidence="2" type="ORF">PG986_006392</name>
</gene>